<evidence type="ECO:0000313" key="2">
    <source>
        <dbReference type="Proteomes" id="UP000289856"/>
    </source>
</evidence>
<protein>
    <submittedName>
        <fullName evidence="1">Uncharacterized protein</fullName>
    </submittedName>
</protein>
<keyword evidence="2" id="KW-1185">Reference proteome</keyword>
<dbReference type="Proteomes" id="UP000289856">
    <property type="component" value="Chromosome"/>
</dbReference>
<dbReference type="AlphaFoldDB" id="A0A3T1DCZ3"/>
<evidence type="ECO:0000313" key="1">
    <source>
        <dbReference type="EMBL" id="BBI35963.1"/>
    </source>
</evidence>
<proteinExistence type="predicted"/>
<accession>A0A3T1DCZ3</accession>
<dbReference type="KEGG" id="cohn:KCTCHS21_53620"/>
<reference evidence="1 2" key="1">
    <citation type="submission" date="2019-01" db="EMBL/GenBank/DDBJ databases">
        <title>Complete genome sequence of Cohnella hallensis HS21 isolated from Korean fir (Abies koreana) rhizospheric soil.</title>
        <authorList>
            <person name="Jiang L."/>
            <person name="Kang S.W."/>
            <person name="Kim S."/>
            <person name="Jung J."/>
            <person name="Kim C.Y."/>
            <person name="Kim D.H."/>
            <person name="Kim S.W."/>
            <person name="Lee J."/>
        </authorList>
    </citation>
    <scope>NUCLEOTIDE SEQUENCE [LARGE SCALE GENOMIC DNA]</scope>
    <source>
        <strain evidence="1 2">HS21</strain>
    </source>
</reference>
<organism evidence="1 2">
    <name type="scientific">Cohnella abietis</name>
    <dbReference type="NCBI Taxonomy" id="2507935"/>
    <lineage>
        <taxon>Bacteria</taxon>
        <taxon>Bacillati</taxon>
        <taxon>Bacillota</taxon>
        <taxon>Bacilli</taxon>
        <taxon>Bacillales</taxon>
        <taxon>Paenibacillaceae</taxon>
        <taxon>Cohnella</taxon>
    </lineage>
</organism>
<name>A0A3T1DCZ3_9BACL</name>
<gene>
    <name evidence="1" type="ORF">KCTCHS21_53620</name>
</gene>
<dbReference type="EMBL" id="AP019400">
    <property type="protein sequence ID" value="BBI35963.1"/>
    <property type="molecule type" value="Genomic_DNA"/>
</dbReference>
<sequence length="91" mass="10311">MAICLNFELVTVRGTIAVYRFGECLKELNGEFEVDLPGLIHGDISMKAPICKVVILKNRNQSQAAANKVFGKIYKYFLEHYEYPTKGGYYA</sequence>